<feature type="domain" description="G-protein coupled receptors family 1 profile" evidence="6">
    <location>
        <begin position="55"/>
        <end position="306"/>
    </location>
</feature>
<dbReference type="GO" id="GO:0016020">
    <property type="term" value="C:membrane"/>
    <property type="evidence" value="ECO:0007669"/>
    <property type="project" value="UniProtKB-SubCell"/>
</dbReference>
<evidence type="ECO:0000256" key="2">
    <source>
        <dbReference type="ARBA" id="ARBA00022692"/>
    </source>
</evidence>
<evidence type="ECO:0000256" key="5">
    <source>
        <dbReference type="SAM" id="Phobius"/>
    </source>
</evidence>
<feature type="transmembrane region" description="Helical" evidence="5">
    <location>
        <begin position="254"/>
        <end position="277"/>
    </location>
</feature>
<feature type="transmembrane region" description="Helical" evidence="5">
    <location>
        <begin position="209"/>
        <end position="233"/>
    </location>
</feature>
<dbReference type="GO" id="GO:0004930">
    <property type="term" value="F:G protein-coupled receptor activity"/>
    <property type="evidence" value="ECO:0007669"/>
    <property type="project" value="InterPro"/>
</dbReference>
<dbReference type="EMBL" id="CAJOBP010002107">
    <property type="protein sequence ID" value="CAF4334668.1"/>
    <property type="molecule type" value="Genomic_DNA"/>
</dbReference>
<sequence length="484" mass="55879">MNSIRDTPNFIQPRAVSLNDNIDNSTTPTSAPDISMPLPARFWLLLSFEVPGLTCTLLLIYHLLMDRSLRTALHNHVVILSLLGALLTQLIDIPFYLAFSWLSHVWLEAHFFCKLWRYVNVGVFLMISILIAYASIERHILVFHDKLVSTKRKRILFHYLPLGGVLLYGFTFYTTVIFFPSCEQVYDYSQPWCSYPCYLSDFALSTYDVMVNTILSIILTIVFSIALLVRIIYQKYRLRRPIQWRRYRRMTIQLLSIASLYVFIVLPVPILIFAHLCGLPREVGSEVELYTYFLCYFIPLLLPYVCLGSLPEVWGKIGVIRNARAQFSQRTATIVPTHVQRLTVAMPPIAEQGSYEVVAMERTYLYGLNSKTTVSVVKEVNTTEQFKSQLENQLRKTKFNPNTTDITKAVEPDDEASFGSNATTVVERNHASHYICNKSFSYPVMNYPKFESRVHSLQNQPTNSLIERYIFQNRTQHQQISTTI</sequence>
<dbReference type="InterPro" id="IPR017452">
    <property type="entry name" value="GPCR_Rhodpsn_7TM"/>
</dbReference>
<comment type="subcellular location">
    <subcellularLocation>
        <location evidence="1">Membrane</location>
    </subcellularLocation>
</comment>
<accession>A0A820K0R7</accession>
<evidence type="ECO:0000256" key="1">
    <source>
        <dbReference type="ARBA" id="ARBA00004370"/>
    </source>
</evidence>
<protein>
    <recommendedName>
        <fullName evidence="6">G-protein coupled receptors family 1 profile domain-containing protein</fullName>
    </recommendedName>
</protein>
<dbReference type="Gene3D" id="1.20.1070.10">
    <property type="entry name" value="Rhodopsin 7-helix transmembrane proteins"/>
    <property type="match status" value="1"/>
</dbReference>
<comment type="caution">
    <text evidence="7">The sequence shown here is derived from an EMBL/GenBank/DDBJ whole genome shotgun (WGS) entry which is preliminary data.</text>
</comment>
<keyword evidence="9" id="KW-1185">Reference proteome</keyword>
<name>A0A820K0R7_9BILA</name>
<reference evidence="7" key="1">
    <citation type="submission" date="2021-02" db="EMBL/GenBank/DDBJ databases">
        <authorList>
            <person name="Nowell W R."/>
        </authorList>
    </citation>
    <scope>NUCLEOTIDE SEQUENCE</scope>
</reference>
<dbReference type="Pfam" id="PF00001">
    <property type="entry name" value="7tm_1"/>
    <property type="match status" value="1"/>
</dbReference>
<evidence type="ECO:0000256" key="3">
    <source>
        <dbReference type="ARBA" id="ARBA00022989"/>
    </source>
</evidence>
<keyword evidence="4 5" id="KW-0472">Membrane</keyword>
<keyword evidence="2 5" id="KW-0812">Transmembrane</keyword>
<dbReference type="SUPFAM" id="SSF81321">
    <property type="entry name" value="Family A G protein-coupled receptor-like"/>
    <property type="match status" value="1"/>
</dbReference>
<evidence type="ECO:0000313" key="7">
    <source>
        <dbReference type="EMBL" id="CAF4334668.1"/>
    </source>
</evidence>
<feature type="transmembrane region" description="Helical" evidence="5">
    <location>
        <begin position="156"/>
        <end position="179"/>
    </location>
</feature>
<dbReference type="Proteomes" id="UP000663873">
    <property type="component" value="Unassembled WGS sequence"/>
</dbReference>
<evidence type="ECO:0000259" key="6">
    <source>
        <dbReference type="PROSITE" id="PS50262"/>
    </source>
</evidence>
<gene>
    <name evidence="8" type="ORF">QYT958_LOCUS17832</name>
    <name evidence="7" type="ORF">UJA718_LOCUS14726</name>
</gene>
<dbReference type="AlphaFoldDB" id="A0A820K0R7"/>
<dbReference type="PROSITE" id="PS50262">
    <property type="entry name" value="G_PROTEIN_RECEP_F1_2"/>
    <property type="match status" value="1"/>
</dbReference>
<feature type="transmembrane region" description="Helical" evidence="5">
    <location>
        <begin position="289"/>
        <end position="307"/>
    </location>
</feature>
<proteinExistence type="predicted"/>
<feature type="transmembrane region" description="Helical" evidence="5">
    <location>
        <begin position="42"/>
        <end position="64"/>
    </location>
</feature>
<dbReference type="InterPro" id="IPR000276">
    <property type="entry name" value="GPCR_Rhodpsn"/>
</dbReference>
<evidence type="ECO:0000313" key="9">
    <source>
        <dbReference type="Proteomes" id="UP000663873"/>
    </source>
</evidence>
<feature type="transmembrane region" description="Helical" evidence="5">
    <location>
        <begin position="76"/>
        <end position="98"/>
    </location>
</feature>
<dbReference type="Proteomes" id="UP000663848">
    <property type="component" value="Unassembled WGS sequence"/>
</dbReference>
<feature type="transmembrane region" description="Helical" evidence="5">
    <location>
        <begin position="118"/>
        <end position="136"/>
    </location>
</feature>
<organism evidence="7 9">
    <name type="scientific">Rotaria socialis</name>
    <dbReference type="NCBI Taxonomy" id="392032"/>
    <lineage>
        <taxon>Eukaryota</taxon>
        <taxon>Metazoa</taxon>
        <taxon>Spiralia</taxon>
        <taxon>Gnathifera</taxon>
        <taxon>Rotifera</taxon>
        <taxon>Eurotatoria</taxon>
        <taxon>Bdelloidea</taxon>
        <taxon>Philodinida</taxon>
        <taxon>Philodinidae</taxon>
        <taxon>Rotaria</taxon>
    </lineage>
</organism>
<dbReference type="EMBL" id="CAJOBR010002749">
    <property type="protein sequence ID" value="CAF4701982.1"/>
    <property type="molecule type" value="Genomic_DNA"/>
</dbReference>
<keyword evidence="3 5" id="KW-1133">Transmembrane helix</keyword>
<evidence type="ECO:0000256" key="4">
    <source>
        <dbReference type="ARBA" id="ARBA00023136"/>
    </source>
</evidence>
<evidence type="ECO:0000313" key="8">
    <source>
        <dbReference type="EMBL" id="CAF4701982.1"/>
    </source>
</evidence>